<dbReference type="Proteomes" id="UP000325105">
    <property type="component" value="Unassembled WGS sequence"/>
</dbReference>
<organism evidence="3 4">
    <name type="scientific">Sphingobacterium allocomposti</name>
    <dbReference type="NCBI Taxonomy" id="415956"/>
    <lineage>
        <taxon>Bacteria</taxon>
        <taxon>Pseudomonadati</taxon>
        <taxon>Bacteroidota</taxon>
        <taxon>Sphingobacteriia</taxon>
        <taxon>Sphingobacteriales</taxon>
        <taxon>Sphingobacteriaceae</taxon>
        <taxon>Sphingobacterium</taxon>
    </lineage>
</organism>
<keyword evidence="2" id="KW-0812">Transmembrane</keyword>
<feature type="compositionally biased region" description="Polar residues" evidence="1">
    <location>
        <begin position="148"/>
        <end position="160"/>
    </location>
</feature>
<evidence type="ECO:0000313" key="4">
    <source>
        <dbReference type="Proteomes" id="UP000325105"/>
    </source>
</evidence>
<accession>A0A5S5DPE4</accession>
<keyword evidence="2" id="KW-1133">Transmembrane helix</keyword>
<dbReference type="OrthoDB" id="704603at2"/>
<feature type="region of interest" description="Disordered" evidence="1">
    <location>
        <begin position="114"/>
        <end position="173"/>
    </location>
</feature>
<keyword evidence="2" id="KW-0472">Membrane</keyword>
<feature type="compositionally biased region" description="Basic and acidic residues" evidence="1">
    <location>
        <begin position="119"/>
        <end position="128"/>
    </location>
</feature>
<evidence type="ECO:0000256" key="2">
    <source>
        <dbReference type="SAM" id="Phobius"/>
    </source>
</evidence>
<comment type="caution">
    <text evidence="3">The sequence shown here is derived from an EMBL/GenBank/DDBJ whole genome shotgun (WGS) entry which is preliminary data.</text>
</comment>
<dbReference type="AlphaFoldDB" id="A0A5S5DPE4"/>
<dbReference type="EMBL" id="VNHX01000002">
    <property type="protein sequence ID" value="TYP97585.1"/>
    <property type="molecule type" value="Genomic_DNA"/>
</dbReference>
<keyword evidence="4" id="KW-1185">Reference proteome</keyword>
<feature type="compositionally biased region" description="Basic and acidic residues" evidence="1">
    <location>
        <begin position="161"/>
        <end position="173"/>
    </location>
</feature>
<protein>
    <submittedName>
        <fullName evidence="3">Uncharacterized protein</fullName>
    </submittedName>
</protein>
<dbReference type="RefSeq" id="WP_148907258.1">
    <property type="nucleotide sequence ID" value="NZ_VNHX01000002.1"/>
</dbReference>
<name>A0A5S5DPE4_9SPHI</name>
<feature type="transmembrane region" description="Helical" evidence="2">
    <location>
        <begin position="74"/>
        <end position="93"/>
    </location>
</feature>
<proteinExistence type="predicted"/>
<gene>
    <name evidence="3" type="ORF">BC792_1025</name>
</gene>
<evidence type="ECO:0000313" key="3">
    <source>
        <dbReference type="EMBL" id="TYP97585.1"/>
    </source>
</evidence>
<evidence type="ECO:0000256" key="1">
    <source>
        <dbReference type="SAM" id="MobiDB-lite"/>
    </source>
</evidence>
<reference evidence="3 4" key="1">
    <citation type="submission" date="2019-07" db="EMBL/GenBank/DDBJ databases">
        <title>Genomic Encyclopedia of Archaeal and Bacterial Type Strains, Phase II (KMG-II): from individual species to whole genera.</title>
        <authorList>
            <person name="Goeker M."/>
        </authorList>
    </citation>
    <scope>NUCLEOTIDE SEQUENCE [LARGE SCALE GENOMIC DNA]</scope>
    <source>
        <strain evidence="3 4">DSM 18850</strain>
    </source>
</reference>
<sequence length="223" mass="25197">MKRDRSTDLEDKYWNGTSSLEEERRLKRQKKLDYFEGLKEAKHERMDWAFADFVERTDANVIQSKKEKGWAGRLWLYGAAATVVLSLGIWAMMGENSGPEEVARMKHTALVEPLPISKGDPKDEEPALDRPAAGRHRGRSVAARVTNPPAQNRSVVSARSAQEETSEREAANEHEAFVIVNGKPVYNEEEAEEIALASLKLMVNNFQEGKEALEKVKYIKVTL</sequence>